<dbReference type="EMBL" id="SRYA01000017">
    <property type="protein sequence ID" value="TGY96354.1"/>
    <property type="molecule type" value="Genomic_DNA"/>
</dbReference>
<keyword evidence="2" id="KW-1185">Reference proteome</keyword>
<reference evidence="1" key="1">
    <citation type="submission" date="2019-04" db="EMBL/GenBank/DDBJ databases">
        <title>Microbes associate with the intestines of laboratory mice.</title>
        <authorList>
            <person name="Navarre W."/>
            <person name="Wong E."/>
            <person name="Huang K."/>
            <person name="Tropini C."/>
            <person name="Ng K."/>
            <person name="Yu B."/>
        </authorList>
    </citation>
    <scope>NUCLEOTIDE SEQUENCE</scope>
    <source>
        <strain evidence="1">NM01_1-7b</strain>
    </source>
</reference>
<gene>
    <name evidence="1" type="ORF">E5329_10015</name>
</gene>
<accession>A0AC61RX03</accession>
<evidence type="ECO:0000313" key="2">
    <source>
        <dbReference type="Proteomes" id="UP000304953"/>
    </source>
</evidence>
<proteinExistence type="predicted"/>
<name>A0AC61RX03_9FIRM</name>
<comment type="caution">
    <text evidence="1">The sequence shown here is derived from an EMBL/GenBank/DDBJ whole genome shotgun (WGS) entry which is preliminary data.</text>
</comment>
<keyword evidence="1" id="KW-0808">Transferase</keyword>
<evidence type="ECO:0000313" key="1">
    <source>
        <dbReference type="EMBL" id="TGY96354.1"/>
    </source>
</evidence>
<organism evidence="1 2">
    <name type="scientific">Petralouisia muris</name>
    <dbReference type="NCBI Taxonomy" id="3032872"/>
    <lineage>
        <taxon>Bacteria</taxon>
        <taxon>Bacillati</taxon>
        <taxon>Bacillota</taxon>
        <taxon>Clostridia</taxon>
        <taxon>Lachnospirales</taxon>
        <taxon>Lachnospiraceae</taxon>
        <taxon>Petralouisia</taxon>
    </lineage>
</organism>
<sequence length="352" mass="38898">MGKRVQHAGILLLAVLLLVGIAAMQQGKKERNRYETSFFDSFDTVTTITGYAKSQEAFEEQTKLLQEKLMHYHQLFDIYHTYDGINNLKSINDNAGKSPIPVDEEIIELLKLGIEMHQKTNGQINIAYGSVLSIWHEYREQGMADPAGAQVPPEELIQEMAAHTDISRLVIDENQATVFLEDGEMSLDVGSIGKGYAVQRITEYAKELGMDHFLISVGGNVSAVGAKADNTPWLVGIENPDLESSEAYIGTVELADQTIVTSGDYQRYYMVDGKRYCHIINPETGMPPEYVPSVSVLTNDSGMADALSTALFNMEVSEGLELAESLPGTEALWVMKDGGIRCSSGFEFHEKE</sequence>
<dbReference type="Proteomes" id="UP000304953">
    <property type="component" value="Unassembled WGS sequence"/>
</dbReference>
<protein>
    <submittedName>
        <fullName evidence="1">FAD:protein FMN transferase</fullName>
    </submittedName>
</protein>